<dbReference type="AlphaFoldDB" id="A0A061R3U0"/>
<reference evidence="2" key="1">
    <citation type="submission" date="2014-05" db="EMBL/GenBank/DDBJ databases">
        <title>The transcriptome of the halophilic microalga Tetraselmis sp. GSL018 isolated from the Great Salt Lake, Utah.</title>
        <authorList>
            <person name="Jinkerson R.E."/>
            <person name="D'Adamo S."/>
            <person name="Posewitz M.C."/>
        </authorList>
    </citation>
    <scope>NUCLEOTIDE SEQUENCE</scope>
    <source>
        <strain evidence="2">GSL018</strain>
    </source>
</reference>
<name>A0A061R3U0_9CHLO</name>
<evidence type="ECO:0000256" key="1">
    <source>
        <dbReference type="SAM" id="MobiDB-lite"/>
    </source>
</evidence>
<dbReference type="EMBL" id="GBEZ01021578">
    <property type="protein sequence ID" value="JAC65181.1"/>
    <property type="molecule type" value="Transcribed_RNA"/>
</dbReference>
<accession>A0A061R3U0</accession>
<feature type="compositionally biased region" description="Basic and acidic residues" evidence="1">
    <location>
        <begin position="175"/>
        <end position="184"/>
    </location>
</feature>
<protein>
    <submittedName>
        <fullName evidence="2">Uncharacterized protein</fullName>
    </submittedName>
</protein>
<feature type="region of interest" description="Disordered" evidence="1">
    <location>
        <begin position="33"/>
        <end position="70"/>
    </location>
</feature>
<sequence>MGDSKSELGNFKAVMLCERPADFTAASTKMSNAKTWFPSSGSPNQQPGLRPIQKALPPPKPKLRPTAMDKHKRFLNELKKDLRDRSLQQQARDSQDEQKLQQVIEFSKELRAAVLRGDKAAVGSWRPVAAAKDLERQRKQDCLQPAPFTAKTAALDPSDAASVEREVSELIDKAIRAREGDRDGGGSTGGAPPATEEEEGADPVGAAGDG</sequence>
<feature type="compositionally biased region" description="Polar residues" evidence="1">
    <location>
        <begin position="33"/>
        <end position="47"/>
    </location>
</feature>
<dbReference type="PANTHER" id="PTHR41747">
    <property type="entry name" value="CHROMOSOME UNDETERMINED SCAFFOLD_128, WHOLE GENOME SHOTGUN SEQUENCE"/>
    <property type="match status" value="1"/>
</dbReference>
<evidence type="ECO:0000313" key="2">
    <source>
        <dbReference type="EMBL" id="JAC65181.1"/>
    </source>
</evidence>
<proteinExistence type="predicted"/>
<organism evidence="2">
    <name type="scientific">Tetraselmis sp. GSL018</name>
    <dbReference type="NCBI Taxonomy" id="582737"/>
    <lineage>
        <taxon>Eukaryota</taxon>
        <taxon>Viridiplantae</taxon>
        <taxon>Chlorophyta</taxon>
        <taxon>core chlorophytes</taxon>
        <taxon>Chlorodendrophyceae</taxon>
        <taxon>Chlorodendrales</taxon>
        <taxon>Chlorodendraceae</taxon>
        <taxon>Tetraselmis</taxon>
    </lineage>
</organism>
<dbReference type="PANTHER" id="PTHR41747:SF1">
    <property type="entry name" value="CHROMOSOME UNDETERMINED SCAFFOLD_128, WHOLE GENOME SHOTGUN SEQUENCE"/>
    <property type="match status" value="1"/>
</dbReference>
<feature type="region of interest" description="Disordered" evidence="1">
    <location>
        <begin position="175"/>
        <end position="210"/>
    </location>
</feature>
<gene>
    <name evidence="2" type="ORF">TSPGSL018_16613</name>
</gene>
<feature type="non-terminal residue" evidence="2">
    <location>
        <position position="210"/>
    </location>
</feature>